<evidence type="ECO:0000313" key="2">
    <source>
        <dbReference type="Proteomes" id="UP000585665"/>
    </source>
</evidence>
<dbReference type="GO" id="GO:0016791">
    <property type="term" value="F:phosphatase activity"/>
    <property type="evidence" value="ECO:0007669"/>
    <property type="project" value="TreeGrafter"/>
</dbReference>
<sequence>MRHLKGMAVLAGEYEGFIVDLWGVVHDGVRPYPGSVDCLARLQAAGRRVVLLSNAPRTAAVVQVMLRGMGIGDDLYNGVMTSGEYCRALLAGGQDPQFGGNGRRLFHIGGRKDVNVFEGLDYTVVTDPAEADFVLNTGPTPEEGEDSVEPYVARMEASARAGLPMLCANPDIEVIRDGRRIICAGLLASYYAQMGGAVRLIGKPHPEVYEPVFEQLGLPRSRVIAVGDALATDMRGAKATGIAGAWVLGGIHQEMIGNDAALAEAEARSAGLAPEAVVPSFAW</sequence>
<name>A0A850PHG1_9PROT</name>
<dbReference type="NCBIfam" id="TIGR01460">
    <property type="entry name" value="HAD-SF-IIA"/>
    <property type="match status" value="1"/>
</dbReference>
<dbReference type="PANTHER" id="PTHR19288">
    <property type="entry name" value="4-NITROPHENYLPHOSPHATASE-RELATED"/>
    <property type="match status" value="1"/>
</dbReference>
<dbReference type="PANTHER" id="PTHR19288:SF90">
    <property type="entry name" value="OS08G0542600 PROTEIN"/>
    <property type="match status" value="1"/>
</dbReference>
<dbReference type="InterPro" id="IPR006356">
    <property type="entry name" value="HAD-SF_hydro_IIA_hyp3"/>
</dbReference>
<gene>
    <name evidence="1" type="ORF">HUK82_14975</name>
</gene>
<comment type="caution">
    <text evidence="1">The sequence shown here is derived from an EMBL/GenBank/DDBJ whole genome shotgun (WGS) entry which is preliminary data.</text>
</comment>
<proteinExistence type="predicted"/>
<dbReference type="AlphaFoldDB" id="A0A850PHG1"/>
<dbReference type="CDD" id="cd07525">
    <property type="entry name" value="HAD_like"/>
    <property type="match status" value="1"/>
</dbReference>
<dbReference type="RefSeq" id="WP_176614713.1">
    <property type="nucleotide sequence ID" value="NZ_JABXXR010000198.1"/>
</dbReference>
<dbReference type="NCBIfam" id="TIGR01459">
    <property type="entry name" value="HAD-SF-IIA-hyp4"/>
    <property type="match status" value="1"/>
</dbReference>
<organism evidence="1 2">
    <name type="scientific">Ameyamaea chiangmaiensis</name>
    <dbReference type="NCBI Taxonomy" id="442969"/>
    <lineage>
        <taxon>Bacteria</taxon>
        <taxon>Pseudomonadati</taxon>
        <taxon>Pseudomonadota</taxon>
        <taxon>Alphaproteobacteria</taxon>
        <taxon>Acetobacterales</taxon>
        <taxon>Acetobacteraceae</taxon>
        <taxon>Ameyamaea</taxon>
    </lineage>
</organism>
<protein>
    <submittedName>
        <fullName evidence="1">TIGR01459 family HAD-type hydrolase</fullName>
    </submittedName>
</protein>
<dbReference type="GO" id="GO:0005737">
    <property type="term" value="C:cytoplasm"/>
    <property type="evidence" value="ECO:0007669"/>
    <property type="project" value="TreeGrafter"/>
</dbReference>
<accession>A0A850PHG1</accession>
<dbReference type="Pfam" id="PF13344">
    <property type="entry name" value="Hydrolase_6"/>
    <property type="match status" value="1"/>
</dbReference>
<dbReference type="EMBL" id="JABXXR010000198">
    <property type="protein sequence ID" value="NVN41850.1"/>
    <property type="molecule type" value="Genomic_DNA"/>
</dbReference>
<dbReference type="Proteomes" id="UP000585665">
    <property type="component" value="Unassembled WGS sequence"/>
</dbReference>
<dbReference type="InterPro" id="IPR036412">
    <property type="entry name" value="HAD-like_sf"/>
</dbReference>
<dbReference type="InterPro" id="IPR023214">
    <property type="entry name" value="HAD_sf"/>
</dbReference>
<dbReference type="SUPFAM" id="SSF56784">
    <property type="entry name" value="HAD-like"/>
    <property type="match status" value="1"/>
</dbReference>
<dbReference type="InterPro" id="IPR006357">
    <property type="entry name" value="HAD-SF_hydro_IIA"/>
</dbReference>
<dbReference type="Gene3D" id="3.40.50.1000">
    <property type="entry name" value="HAD superfamily/HAD-like"/>
    <property type="match status" value="2"/>
</dbReference>
<reference evidence="1 2" key="1">
    <citation type="submission" date="2020-06" db="EMBL/GenBank/DDBJ databases">
        <title>Description of novel acetic acid bacteria.</title>
        <authorList>
            <person name="Sombolestani A."/>
        </authorList>
    </citation>
    <scope>NUCLEOTIDE SEQUENCE [LARGE SCALE GENOMIC DNA]</scope>
    <source>
        <strain evidence="1 2">LMG 27010</strain>
    </source>
</reference>
<dbReference type="Pfam" id="PF13242">
    <property type="entry name" value="Hydrolase_like"/>
    <property type="match status" value="1"/>
</dbReference>
<evidence type="ECO:0000313" key="1">
    <source>
        <dbReference type="EMBL" id="NVN41850.1"/>
    </source>
</evidence>
<keyword evidence="1" id="KW-0378">Hydrolase</keyword>
<keyword evidence="2" id="KW-1185">Reference proteome</keyword>